<name>I4LT28_GARVA</name>
<evidence type="ECO:0000313" key="2">
    <source>
        <dbReference type="Proteomes" id="UP000005936"/>
    </source>
</evidence>
<dbReference type="AlphaFoldDB" id="I4LT28"/>
<protein>
    <submittedName>
        <fullName evidence="1">Uncharacterized protein</fullName>
    </submittedName>
</protein>
<reference evidence="1 2" key="1">
    <citation type="journal article" date="2012" name="J. Bacteriol.">
        <title>Comparative Genomic Analyses of 17 Clinical Isolates of Gardnerella vaginalis Provide Evidence of Multiple Genetically Isolated Clades Consistent with Subspeciation into Genovars.</title>
        <authorList>
            <person name="Ahmed A."/>
            <person name="Earl J."/>
            <person name="Retchless A."/>
            <person name="Hillier S."/>
            <person name="Rabe L."/>
            <person name="Cherpes T."/>
            <person name="Powell E."/>
            <person name="Janto B."/>
            <person name="Eutsey R."/>
            <person name="Hiller N.L."/>
            <person name="Boissy R."/>
            <person name="Dahlgreen M."/>
            <person name="Hall B."/>
            <person name="Costerton J."/>
            <person name="Post J.C."/>
            <person name="Hu F."/>
            <person name="Ehrlich G."/>
        </authorList>
    </citation>
    <scope>NUCLEOTIDE SEQUENCE [LARGE SCALE GENOMIC DNA]</scope>
    <source>
        <strain evidence="1 2">55152</strain>
    </source>
</reference>
<gene>
    <name evidence="1" type="ORF">CGSMWGv55152_03292</name>
</gene>
<organism evidence="1 2">
    <name type="scientific">Gardnerella vaginalis 55152</name>
    <dbReference type="NCBI Taxonomy" id="698955"/>
    <lineage>
        <taxon>Bacteria</taxon>
        <taxon>Bacillati</taxon>
        <taxon>Actinomycetota</taxon>
        <taxon>Actinomycetes</taxon>
        <taxon>Bifidobacteriales</taxon>
        <taxon>Bifidobacteriaceae</taxon>
        <taxon>Gardnerella</taxon>
    </lineage>
</organism>
<comment type="caution">
    <text evidence="1">The sequence shown here is derived from an EMBL/GenBank/DDBJ whole genome shotgun (WGS) entry which is preliminary data.</text>
</comment>
<sequence>MSYKTVDSLMRHLRDSGVMISGSVQKRQLINTGYFHGYKGYRFF</sequence>
<accession>I4LT28</accession>
<dbReference type="Proteomes" id="UP000005936">
    <property type="component" value="Unassembled WGS sequence"/>
</dbReference>
<dbReference type="EMBL" id="ADEQ01000010">
    <property type="protein sequence ID" value="EIK80118.1"/>
    <property type="molecule type" value="Genomic_DNA"/>
</dbReference>
<evidence type="ECO:0000313" key="1">
    <source>
        <dbReference type="EMBL" id="EIK80118.1"/>
    </source>
</evidence>
<proteinExistence type="predicted"/>